<comment type="caution">
    <text evidence="2">The sequence shown here is derived from an EMBL/GenBank/DDBJ whole genome shotgun (WGS) entry which is preliminary data.</text>
</comment>
<protein>
    <submittedName>
        <fullName evidence="2">Uncharacterized protein</fullName>
    </submittedName>
</protein>
<dbReference type="Proteomes" id="UP000289946">
    <property type="component" value="Unassembled WGS sequence"/>
</dbReference>
<reference evidence="2 3" key="1">
    <citation type="submission" date="2018-10" db="EMBL/GenBank/DDBJ databases">
        <title>Bradyrhizobium sp. nov., isolated from effective nodules of peanut in China.</title>
        <authorList>
            <person name="Li Y."/>
        </authorList>
    </citation>
    <scope>NUCLEOTIDE SEQUENCE [LARGE SCALE GENOMIC DNA]</scope>
    <source>
        <strain evidence="2 3">CCBAU 51781</strain>
    </source>
</reference>
<feature type="compositionally biased region" description="Low complexity" evidence="1">
    <location>
        <begin position="1"/>
        <end position="19"/>
    </location>
</feature>
<name>A0ABY0DSX1_9BRAD</name>
<gene>
    <name evidence="2" type="ORF">EAS62_00770</name>
</gene>
<dbReference type="EMBL" id="RDRA01000001">
    <property type="protein sequence ID" value="RXG99755.1"/>
    <property type="molecule type" value="Genomic_DNA"/>
</dbReference>
<feature type="region of interest" description="Disordered" evidence="1">
    <location>
        <begin position="1"/>
        <end position="63"/>
    </location>
</feature>
<accession>A0ABY0DSX1</accession>
<evidence type="ECO:0000256" key="1">
    <source>
        <dbReference type="SAM" id="MobiDB-lite"/>
    </source>
</evidence>
<keyword evidence="3" id="KW-1185">Reference proteome</keyword>
<sequence>MSRDTLAPSAAALPLPLAGEGRGEGASATGQSPRGESPHPRLRRDLSRKRERCTDLAPCSSPS</sequence>
<organism evidence="2 3">
    <name type="scientific">Bradyrhizobium zhanjiangense</name>
    <dbReference type="NCBI Taxonomy" id="1325107"/>
    <lineage>
        <taxon>Bacteria</taxon>
        <taxon>Pseudomonadati</taxon>
        <taxon>Pseudomonadota</taxon>
        <taxon>Alphaproteobacteria</taxon>
        <taxon>Hyphomicrobiales</taxon>
        <taxon>Nitrobacteraceae</taxon>
        <taxon>Bradyrhizobium</taxon>
    </lineage>
</organism>
<evidence type="ECO:0000313" key="3">
    <source>
        <dbReference type="Proteomes" id="UP000289946"/>
    </source>
</evidence>
<proteinExistence type="predicted"/>
<evidence type="ECO:0000313" key="2">
    <source>
        <dbReference type="EMBL" id="RXG99755.1"/>
    </source>
</evidence>
<feature type="compositionally biased region" description="Basic and acidic residues" evidence="1">
    <location>
        <begin position="36"/>
        <end position="45"/>
    </location>
</feature>